<evidence type="ECO:0000313" key="3">
    <source>
        <dbReference type="Proteomes" id="UP001157133"/>
    </source>
</evidence>
<organism evidence="2 3">
    <name type="scientific">Thalassotalea eurytherma</name>
    <dbReference type="NCBI Taxonomy" id="1144278"/>
    <lineage>
        <taxon>Bacteria</taxon>
        <taxon>Pseudomonadati</taxon>
        <taxon>Pseudomonadota</taxon>
        <taxon>Gammaproteobacteria</taxon>
        <taxon>Alteromonadales</taxon>
        <taxon>Colwelliaceae</taxon>
        <taxon>Thalassotalea</taxon>
    </lineage>
</organism>
<reference evidence="2 3" key="1">
    <citation type="submission" date="2023-03" db="EMBL/GenBank/DDBJ databases">
        <title>Draft genome sequence of Thalassotalea eurytherma JCM 18482T.</title>
        <authorList>
            <person name="Sawabe T."/>
        </authorList>
    </citation>
    <scope>NUCLEOTIDE SEQUENCE [LARGE SCALE GENOMIC DNA]</scope>
    <source>
        <strain evidence="2 3">JCM 18482</strain>
    </source>
</reference>
<evidence type="ECO:0000313" key="2">
    <source>
        <dbReference type="EMBL" id="GLX80632.1"/>
    </source>
</evidence>
<comment type="caution">
    <text evidence="2">The sequence shown here is derived from an EMBL/GenBank/DDBJ whole genome shotgun (WGS) entry which is preliminary data.</text>
</comment>
<dbReference type="Gene3D" id="3.30.1150.10">
    <property type="match status" value="1"/>
</dbReference>
<proteinExistence type="predicted"/>
<protein>
    <recommendedName>
        <fullName evidence="4">TonB C-terminal domain-containing protein</fullName>
    </recommendedName>
</protein>
<evidence type="ECO:0008006" key="4">
    <source>
        <dbReference type="Google" id="ProtNLM"/>
    </source>
</evidence>
<dbReference type="Proteomes" id="UP001157133">
    <property type="component" value="Unassembled WGS sequence"/>
</dbReference>
<dbReference type="SUPFAM" id="SSF74653">
    <property type="entry name" value="TolA/TonB C-terminal domain"/>
    <property type="match status" value="1"/>
</dbReference>
<feature type="signal peptide" evidence="1">
    <location>
        <begin position="1"/>
        <end position="20"/>
    </location>
</feature>
<feature type="chain" id="PRO_5047365659" description="TonB C-terminal domain-containing protein" evidence="1">
    <location>
        <begin position="21"/>
        <end position="341"/>
    </location>
</feature>
<dbReference type="RefSeq" id="WP_284205947.1">
    <property type="nucleotide sequence ID" value="NZ_BSSU01000001.1"/>
</dbReference>
<sequence>MKSFVFCVYLLLTVSVGVAASDKIIPPKLIENLNSTQTKETSSYSRLEGWVYMAYMVNEQGRADHIAVIAHSHNDKFIPASISYLENLRFEPATVNGQATSYLQKYFMRHKKSFAENSNEGITTYFQKKYNQADQHINRGKLADSEQLLRDLVETNTKNLTEQALAAWLLSKHFFKAKNWTQYRDHMLDAFYLREHLPAELAIKATQNLLDWQIYKKLYSDALMTMAELTLVAEGNINTKSIAQSMVELNQALEKPVINTRSTISPGALWQHRLQKQNLSITPINGELSFVEVRCANGRFVQSAKGFNNLSLGDELGHCFVFVGATKETNISIIETGKVRQ</sequence>
<dbReference type="EMBL" id="BSSU01000001">
    <property type="protein sequence ID" value="GLX80632.1"/>
    <property type="molecule type" value="Genomic_DNA"/>
</dbReference>
<name>A0ABQ6GZ65_9GAMM</name>
<keyword evidence="1" id="KW-0732">Signal</keyword>
<evidence type="ECO:0000256" key="1">
    <source>
        <dbReference type="SAM" id="SignalP"/>
    </source>
</evidence>
<accession>A0ABQ6GZ65</accession>
<gene>
    <name evidence="2" type="ORF">theurythT_00840</name>
</gene>
<keyword evidence="3" id="KW-1185">Reference proteome</keyword>